<keyword evidence="3" id="KW-1185">Reference proteome</keyword>
<feature type="chain" id="PRO_5020717636" description="Tetratricopeptide repeat protein" evidence="1">
    <location>
        <begin position="18"/>
        <end position="468"/>
    </location>
</feature>
<dbReference type="AlphaFoldDB" id="A0A4R2PVK7"/>
<evidence type="ECO:0008006" key="4">
    <source>
        <dbReference type="Google" id="ProtNLM"/>
    </source>
</evidence>
<proteinExistence type="predicted"/>
<dbReference type="Gene3D" id="1.25.40.10">
    <property type="entry name" value="Tetratricopeptide repeat domain"/>
    <property type="match status" value="2"/>
</dbReference>
<accession>A0A4R2PVK7</accession>
<evidence type="ECO:0000313" key="2">
    <source>
        <dbReference type="EMBL" id="TCP38181.1"/>
    </source>
</evidence>
<reference evidence="2 3" key="1">
    <citation type="submission" date="2019-03" db="EMBL/GenBank/DDBJ databases">
        <title>Genomic Encyclopedia of Type Strains, Phase IV (KMG-IV): sequencing the most valuable type-strain genomes for metagenomic binning, comparative biology and taxonomic classification.</title>
        <authorList>
            <person name="Goeker M."/>
        </authorList>
    </citation>
    <scope>NUCLEOTIDE SEQUENCE [LARGE SCALE GENOMIC DNA]</scope>
    <source>
        <strain evidence="2 3">DSM 2132</strain>
    </source>
</reference>
<dbReference type="EMBL" id="SLXO01000001">
    <property type="protein sequence ID" value="TCP38181.1"/>
    <property type="molecule type" value="Genomic_DNA"/>
</dbReference>
<dbReference type="InterPro" id="IPR011990">
    <property type="entry name" value="TPR-like_helical_dom_sf"/>
</dbReference>
<dbReference type="Proteomes" id="UP000295399">
    <property type="component" value="Unassembled WGS sequence"/>
</dbReference>
<keyword evidence="1" id="KW-0732">Signal</keyword>
<sequence>MIRNKLTLGLTFGVAWAVLGVPPAASLDARSATPSAGAFASASAPRAAVVVGSAAAMTAAGIPAAGAAEAATEDRRDPRAVMRERTRQSMAALRQCLDRPSQACALRAALMVTAAETLSIDRSKVLLSVADTLHAVGDQARAERTVSVAKSEARDIGIGFAVDTRLVDVAEIEAKIGAAEAAADTAAAIEDQVLRARAFGRIAVALVEAGRADRAAAMLDRIEVGAVAQEYALQVAEILTAAEAGGAGARAALDTAARLVDAAPMSRFRLAGRIRLAAARARFGEAEAARALAAEVEQDLGRSMPSHARARLLADLAVLDLALDDRAAHETHMTAARRALDKVRSDYERDYALSDVAIAAARGGAYDAALDLAEQIDSVDVRTRFARRLARLDRSAAARRALATYADRTARDHLDKLDQPYTRDEARFALVMALVEAGSAQPAVSVVETMEDDDARARGLAFVARLLD</sequence>
<dbReference type="InParanoid" id="A0A4R2PVK7"/>
<feature type="signal peptide" evidence="1">
    <location>
        <begin position="1"/>
        <end position="17"/>
    </location>
</feature>
<evidence type="ECO:0000313" key="3">
    <source>
        <dbReference type="Proteomes" id="UP000295399"/>
    </source>
</evidence>
<comment type="caution">
    <text evidence="2">The sequence shown here is derived from an EMBL/GenBank/DDBJ whole genome shotgun (WGS) entry which is preliminary data.</text>
</comment>
<evidence type="ECO:0000256" key="1">
    <source>
        <dbReference type="SAM" id="SignalP"/>
    </source>
</evidence>
<gene>
    <name evidence="2" type="ORF">EV659_10177</name>
</gene>
<organism evidence="2 3">
    <name type="scientific">Rhodothalassium salexigens DSM 2132</name>
    <dbReference type="NCBI Taxonomy" id="1188247"/>
    <lineage>
        <taxon>Bacteria</taxon>
        <taxon>Pseudomonadati</taxon>
        <taxon>Pseudomonadota</taxon>
        <taxon>Alphaproteobacteria</taxon>
        <taxon>Rhodothalassiales</taxon>
        <taxon>Rhodothalassiaceae</taxon>
        <taxon>Rhodothalassium</taxon>
    </lineage>
</organism>
<name>A0A4R2PVK7_RHOSA</name>
<protein>
    <recommendedName>
        <fullName evidence="4">Tetratricopeptide repeat protein</fullName>
    </recommendedName>
</protein>